<evidence type="ECO:0000313" key="1">
    <source>
        <dbReference type="EMBL" id="KAH7265726.1"/>
    </source>
</evidence>
<sequence length="66" mass="8044">MRDVIYKEIDFLQPCFNNEYVDYSIFNADQFTQECKNCKKLHSCFLRENITKLYTAILWLVLRDLE</sequence>
<protein>
    <submittedName>
        <fullName evidence="1">Uncharacterized protein</fullName>
    </submittedName>
</protein>
<accession>A0A9P9HYJ2</accession>
<organism evidence="1 2">
    <name type="scientific">Fusarium redolens</name>
    <dbReference type="NCBI Taxonomy" id="48865"/>
    <lineage>
        <taxon>Eukaryota</taxon>
        <taxon>Fungi</taxon>
        <taxon>Dikarya</taxon>
        <taxon>Ascomycota</taxon>
        <taxon>Pezizomycotina</taxon>
        <taxon>Sordariomycetes</taxon>
        <taxon>Hypocreomycetidae</taxon>
        <taxon>Hypocreales</taxon>
        <taxon>Nectriaceae</taxon>
        <taxon>Fusarium</taxon>
        <taxon>Fusarium redolens species complex</taxon>
    </lineage>
</organism>
<dbReference type="Proteomes" id="UP000720189">
    <property type="component" value="Unassembled WGS sequence"/>
</dbReference>
<proteinExistence type="predicted"/>
<name>A0A9P9HYJ2_FUSRE</name>
<keyword evidence="2" id="KW-1185">Reference proteome</keyword>
<reference evidence="1" key="1">
    <citation type="journal article" date="2021" name="Nat. Commun.">
        <title>Genetic determinants of endophytism in the Arabidopsis root mycobiome.</title>
        <authorList>
            <person name="Mesny F."/>
            <person name="Miyauchi S."/>
            <person name="Thiergart T."/>
            <person name="Pickel B."/>
            <person name="Atanasova L."/>
            <person name="Karlsson M."/>
            <person name="Huettel B."/>
            <person name="Barry K.W."/>
            <person name="Haridas S."/>
            <person name="Chen C."/>
            <person name="Bauer D."/>
            <person name="Andreopoulos W."/>
            <person name="Pangilinan J."/>
            <person name="LaButti K."/>
            <person name="Riley R."/>
            <person name="Lipzen A."/>
            <person name="Clum A."/>
            <person name="Drula E."/>
            <person name="Henrissat B."/>
            <person name="Kohler A."/>
            <person name="Grigoriev I.V."/>
            <person name="Martin F.M."/>
            <person name="Hacquard S."/>
        </authorList>
    </citation>
    <scope>NUCLEOTIDE SEQUENCE</scope>
    <source>
        <strain evidence="1">MPI-CAGE-AT-0023</strain>
    </source>
</reference>
<evidence type="ECO:0000313" key="2">
    <source>
        <dbReference type="Proteomes" id="UP000720189"/>
    </source>
</evidence>
<comment type="caution">
    <text evidence="1">The sequence shown here is derived from an EMBL/GenBank/DDBJ whole genome shotgun (WGS) entry which is preliminary data.</text>
</comment>
<gene>
    <name evidence="1" type="ORF">BKA55DRAFT_559442</name>
</gene>
<dbReference type="RefSeq" id="XP_046054461.1">
    <property type="nucleotide sequence ID" value="XM_046191976.1"/>
</dbReference>
<dbReference type="GeneID" id="70221930"/>
<dbReference type="EMBL" id="JAGMUX010000003">
    <property type="protein sequence ID" value="KAH7265726.1"/>
    <property type="molecule type" value="Genomic_DNA"/>
</dbReference>
<dbReference type="AlphaFoldDB" id="A0A9P9HYJ2"/>